<accession>A0ABW3W0V1</accession>
<keyword evidence="1" id="KW-0472">Membrane</keyword>
<protein>
    <recommendedName>
        <fullName evidence="4">PH domain-containing protein</fullName>
    </recommendedName>
</protein>
<feature type="transmembrane region" description="Helical" evidence="1">
    <location>
        <begin position="21"/>
        <end position="38"/>
    </location>
</feature>
<dbReference type="Proteomes" id="UP001597229">
    <property type="component" value="Unassembled WGS sequence"/>
</dbReference>
<evidence type="ECO:0000256" key="1">
    <source>
        <dbReference type="SAM" id="Phobius"/>
    </source>
</evidence>
<proteinExistence type="predicted"/>
<evidence type="ECO:0000313" key="2">
    <source>
        <dbReference type="EMBL" id="MFD1248814.1"/>
    </source>
</evidence>
<dbReference type="EMBL" id="JBHTLX010000018">
    <property type="protein sequence ID" value="MFD1248814.1"/>
    <property type="molecule type" value="Genomic_DNA"/>
</dbReference>
<feature type="transmembrane region" description="Helical" evidence="1">
    <location>
        <begin position="188"/>
        <end position="209"/>
    </location>
</feature>
<organism evidence="2 3">
    <name type="scientific">Nocardioides ginsengisoli</name>
    <dbReference type="NCBI Taxonomy" id="363868"/>
    <lineage>
        <taxon>Bacteria</taxon>
        <taxon>Bacillati</taxon>
        <taxon>Actinomycetota</taxon>
        <taxon>Actinomycetes</taxon>
        <taxon>Propionibacteriales</taxon>
        <taxon>Nocardioidaceae</taxon>
        <taxon>Nocardioides</taxon>
    </lineage>
</organism>
<name>A0ABW3W0V1_9ACTN</name>
<evidence type="ECO:0008006" key="4">
    <source>
        <dbReference type="Google" id="ProtNLM"/>
    </source>
</evidence>
<comment type="caution">
    <text evidence="2">The sequence shown here is derived from an EMBL/GenBank/DDBJ whole genome shotgun (WGS) entry which is preliminary data.</text>
</comment>
<keyword evidence="3" id="KW-1185">Reference proteome</keyword>
<sequence length="210" mass="22759">MTVRSEGVEKVERYSSGGKGLGIFGLVVVAAIVAYGVIDRGADFQPWFIALCLLFGAIIWASLVRPALVLHEDELELRNIVHDRWVPYARITDFRIDQVTIVFTDEGEKYVGAGFGRSRRMIRRDGAGGVASGGLFTSRFASMTPADDTEKHSLGWLIQDKVRRNAAGAVEKAELSPEIPVAPARGAWAWPQIVILGGLALVTVVLAIVG</sequence>
<keyword evidence="1" id="KW-0812">Transmembrane</keyword>
<feature type="transmembrane region" description="Helical" evidence="1">
    <location>
        <begin position="44"/>
        <end position="64"/>
    </location>
</feature>
<keyword evidence="1" id="KW-1133">Transmembrane helix</keyword>
<gene>
    <name evidence="2" type="ORF">ACFQ3F_13520</name>
</gene>
<dbReference type="RefSeq" id="WP_367918943.1">
    <property type="nucleotide sequence ID" value="NZ_BAABAC010000017.1"/>
</dbReference>
<evidence type="ECO:0000313" key="3">
    <source>
        <dbReference type="Proteomes" id="UP001597229"/>
    </source>
</evidence>
<reference evidence="3" key="1">
    <citation type="journal article" date="2019" name="Int. J. Syst. Evol. Microbiol.">
        <title>The Global Catalogue of Microorganisms (GCM) 10K type strain sequencing project: providing services to taxonomists for standard genome sequencing and annotation.</title>
        <authorList>
            <consortium name="The Broad Institute Genomics Platform"/>
            <consortium name="The Broad Institute Genome Sequencing Center for Infectious Disease"/>
            <person name="Wu L."/>
            <person name="Ma J."/>
        </authorList>
    </citation>
    <scope>NUCLEOTIDE SEQUENCE [LARGE SCALE GENOMIC DNA]</scope>
    <source>
        <strain evidence="3">CCUG 52478</strain>
    </source>
</reference>